<dbReference type="InterPro" id="IPR051910">
    <property type="entry name" value="ComF/GntX_DNA_util-trans"/>
</dbReference>
<accession>A0A6I8MGZ6</accession>
<reference evidence="2 3" key="1">
    <citation type="submission" date="2019-11" db="EMBL/GenBank/DDBJ databases">
        <authorList>
            <person name="Brisse S."/>
        </authorList>
    </citation>
    <scope>NUCLEOTIDE SEQUENCE [LARGE SCALE GENOMIC DNA]</scope>
    <source>
        <strain evidence="2">FRC0190</strain>
    </source>
</reference>
<dbReference type="CDD" id="cd06223">
    <property type="entry name" value="PRTases_typeI"/>
    <property type="match status" value="1"/>
</dbReference>
<gene>
    <name evidence="2" type="ORF">FRC0190_00694</name>
</gene>
<sequence length="201" mass="21906">MMELLLPRSCGGCGRAGMRWCPRCQQQWLAPPQRISTTTDPHVPVWSMGAFGQSRRRSIIHLKERGRRDLIPFISASVAATVEYLIAAGDLDHDAILVPAPTKRSSARKRGGDPVYAVCKQTGYRSEQALWEKESMRDSVGLDVAARRRNVMGKVELVLRPSRPVLLVDDVVTTGATIAESVAVLTSAGVKVRGALGWASS</sequence>
<dbReference type="InterPro" id="IPR000836">
    <property type="entry name" value="PRTase_dom"/>
</dbReference>
<dbReference type="AlphaFoldDB" id="A0A6I8MGZ6"/>
<dbReference type="Gene3D" id="3.40.50.2020">
    <property type="match status" value="1"/>
</dbReference>
<evidence type="ECO:0000313" key="3">
    <source>
        <dbReference type="Proteomes" id="UP000423525"/>
    </source>
</evidence>
<dbReference type="Proteomes" id="UP000423525">
    <property type="component" value="Chromosome"/>
</dbReference>
<protein>
    <submittedName>
        <fullName evidence="2">ComF family protein</fullName>
    </submittedName>
</protein>
<dbReference type="PANTHER" id="PTHR47505">
    <property type="entry name" value="DNA UTILIZATION PROTEIN YHGH"/>
    <property type="match status" value="1"/>
</dbReference>
<dbReference type="InterPro" id="IPR029057">
    <property type="entry name" value="PRTase-like"/>
</dbReference>
<evidence type="ECO:0000256" key="1">
    <source>
        <dbReference type="ARBA" id="ARBA00008007"/>
    </source>
</evidence>
<proteinExistence type="inferred from homology"/>
<dbReference type="EMBL" id="LR738855">
    <property type="protein sequence ID" value="VZH84686.1"/>
    <property type="molecule type" value="Genomic_DNA"/>
</dbReference>
<comment type="similarity">
    <text evidence="1">Belongs to the ComF/GntX family.</text>
</comment>
<name>A0A6I8MGZ6_9CORY</name>
<dbReference type="KEGG" id="crf:FRC0190_00694"/>
<dbReference type="SUPFAM" id="SSF53271">
    <property type="entry name" value="PRTase-like"/>
    <property type="match status" value="1"/>
</dbReference>
<evidence type="ECO:0000313" key="2">
    <source>
        <dbReference type="EMBL" id="VZH84686.1"/>
    </source>
</evidence>
<organism evidence="2 3">
    <name type="scientific">Corynebacterium rouxii</name>
    <dbReference type="NCBI Taxonomy" id="2719119"/>
    <lineage>
        <taxon>Bacteria</taxon>
        <taxon>Bacillati</taxon>
        <taxon>Actinomycetota</taxon>
        <taxon>Actinomycetes</taxon>
        <taxon>Mycobacteriales</taxon>
        <taxon>Corynebacteriaceae</taxon>
        <taxon>Corynebacterium</taxon>
    </lineage>
</organism>
<dbReference type="PANTHER" id="PTHR47505:SF1">
    <property type="entry name" value="DNA UTILIZATION PROTEIN YHGH"/>
    <property type="match status" value="1"/>
</dbReference>